<keyword evidence="1" id="KW-0472">Membrane</keyword>
<feature type="transmembrane region" description="Helical" evidence="1">
    <location>
        <begin position="75"/>
        <end position="94"/>
    </location>
</feature>
<sequence length="288" mass="31388">MDHGRTKELSKTPTNISNIGTLASRTLLSPADGGFVVWYLVALDDFVISSTWGYINDFGVFHTYYTETLGHPSSGISWIRSIPIFLLFFIGTFSGQATDAGYSKATLILGRCWSVGQGIGCRLMFCPTIVLIPTYFAKKRSIAMGIVASRSETGGLVFPALGIRTLIPYFFYISSFARDIIDIIQVILINILLTAVSSLRDIYIFSIFFSLAAAGIQSLFPIILSTLTRDLRKASIRIDIVFSVVTVTVLIGSPITGSLVQLGNGQCLCAQMFMGSAMIASVITLQRE</sequence>
<dbReference type="EMBL" id="ML735219">
    <property type="protein sequence ID" value="KAE8395389.1"/>
    <property type="molecule type" value="Genomic_DNA"/>
</dbReference>
<dbReference type="OrthoDB" id="6499973at2759"/>
<feature type="transmembrane region" description="Helical" evidence="1">
    <location>
        <begin position="202"/>
        <end position="224"/>
    </location>
</feature>
<feature type="transmembrane region" description="Helical" evidence="1">
    <location>
        <begin position="236"/>
        <end position="256"/>
    </location>
</feature>
<dbReference type="PANTHER" id="PTHR11360">
    <property type="entry name" value="MONOCARBOXYLATE TRANSPORTER"/>
    <property type="match status" value="1"/>
</dbReference>
<dbReference type="AlphaFoldDB" id="A0A5N7CNB5"/>
<organism evidence="2">
    <name type="scientific">Petromyces alliaceus</name>
    <name type="common">Aspergillus alliaceus</name>
    <dbReference type="NCBI Taxonomy" id="209559"/>
    <lineage>
        <taxon>Eukaryota</taxon>
        <taxon>Fungi</taxon>
        <taxon>Dikarya</taxon>
        <taxon>Ascomycota</taxon>
        <taxon>Pezizomycotina</taxon>
        <taxon>Eurotiomycetes</taxon>
        <taxon>Eurotiomycetidae</taxon>
        <taxon>Eurotiales</taxon>
        <taxon>Aspergillaceae</taxon>
        <taxon>Aspergillus</taxon>
        <taxon>Aspergillus subgen. Circumdati</taxon>
    </lineage>
</organism>
<feature type="transmembrane region" description="Helical" evidence="1">
    <location>
        <begin position="35"/>
        <end position="55"/>
    </location>
</feature>
<feature type="transmembrane region" description="Helical" evidence="1">
    <location>
        <begin position="180"/>
        <end position="196"/>
    </location>
</feature>
<dbReference type="PANTHER" id="PTHR11360:SF130">
    <property type="entry name" value="MAJOR FACILITATOR SUPERFAMILY (MFS) PROFILE DOMAIN-CONTAINING PROTEIN-RELATED"/>
    <property type="match status" value="1"/>
</dbReference>
<feature type="transmembrane region" description="Helical" evidence="1">
    <location>
        <begin position="156"/>
        <end position="173"/>
    </location>
</feature>
<feature type="transmembrane region" description="Helical" evidence="1">
    <location>
        <begin position="115"/>
        <end position="136"/>
    </location>
</feature>
<dbReference type="InterPro" id="IPR036259">
    <property type="entry name" value="MFS_trans_sf"/>
</dbReference>
<dbReference type="SUPFAM" id="SSF103473">
    <property type="entry name" value="MFS general substrate transporter"/>
    <property type="match status" value="1"/>
</dbReference>
<gene>
    <name evidence="2" type="ORF">BDV23DRAFT_194938</name>
</gene>
<evidence type="ECO:0000256" key="1">
    <source>
        <dbReference type="SAM" id="Phobius"/>
    </source>
</evidence>
<protein>
    <recommendedName>
        <fullName evidence="3">Major facilitator superfamily domain-containing protein</fullName>
    </recommendedName>
</protein>
<accession>A0A5N7CNB5</accession>
<proteinExistence type="predicted"/>
<evidence type="ECO:0008006" key="3">
    <source>
        <dbReference type="Google" id="ProtNLM"/>
    </source>
</evidence>
<dbReference type="InterPro" id="IPR050327">
    <property type="entry name" value="Proton-linked_MCT"/>
</dbReference>
<evidence type="ECO:0000313" key="2">
    <source>
        <dbReference type="EMBL" id="KAE8395389.1"/>
    </source>
</evidence>
<dbReference type="Proteomes" id="UP000326877">
    <property type="component" value="Unassembled WGS sequence"/>
</dbReference>
<name>A0A5N7CNB5_PETAA</name>
<keyword evidence="1" id="KW-0812">Transmembrane</keyword>
<keyword evidence="1" id="KW-1133">Transmembrane helix</keyword>
<reference evidence="2" key="1">
    <citation type="submission" date="2019-04" db="EMBL/GenBank/DDBJ databases">
        <title>Friends and foes A comparative genomics studyof 23 Aspergillus species from section Flavi.</title>
        <authorList>
            <consortium name="DOE Joint Genome Institute"/>
            <person name="Kjaerbolling I."/>
            <person name="Vesth T."/>
            <person name="Frisvad J.C."/>
            <person name="Nybo J.L."/>
            <person name="Theobald S."/>
            <person name="Kildgaard S."/>
            <person name="Isbrandt T."/>
            <person name="Kuo A."/>
            <person name="Sato A."/>
            <person name="Lyhne E.K."/>
            <person name="Kogle M.E."/>
            <person name="Wiebenga A."/>
            <person name="Kun R.S."/>
            <person name="Lubbers R.J."/>
            <person name="Makela M.R."/>
            <person name="Barry K."/>
            <person name="Chovatia M."/>
            <person name="Clum A."/>
            <person name="Daum C."/>
            <person name="Haridas S."/>
            <person name="He G."/>
            <person name="LaButti K."/>
            <person name="Lipzen A."/>
            <person name="Mondo S."/>
            <person name="Riley R."/>
            <person name="Salamov A."/>
            <person name="Simmons B.A."/>
            <person name="Magnuson J.K."/>
            <person name="Henrissat B."/>
            <person name="Mortensen U.H."/>
            <person name="Larsen T.O."/>
            <person name="Devries R.P."/>
            <person name="Grigoriev I.V."/>
            <person name="Machida M."/>
            <person name="Baker S.E."/>
            <person name="Andersen M.R."/>
        </authorList>
    </citation>
    <scope>NUCLEOTIDE SEQUENCE [LARGE SCALE GENOMIC DNA]</scope>
    <source>
        <strain evidence="2">IBT 14317</strain>
    </source>
</reference>